<proteinExistence type="predicted"/>
<evidence type="ECO:0000313" key="3">
    <source>
        <dbReference type="EMBL" id="QDQ72542.1"/>
    </source>
</evidence>
<evidence type="ECO:0000259" key="2">
    <source>
        <dbReference type="Pfam" id="PF10882"/>
    </source>
</evidence>
<dbReference type="InterPro" id="IPR027783">
    <property type="entry name" value="Bacterial_PH-related"/>
</dbReference>
<reference evidence="3 4" key="1">
    <citation type="submission" date="2019-07" db="EMBL/GenBank/DDBJ databases">
        <title>Lysobacter weifangensis sp. nov., isolated from bensulfuron-methyl contaminated farmland soil.</title>
        <authorList>
            <person name="Zhao H."/>
        </authorList>
    </citation>
    <scope>NUCLEOTIDE SEQUENCE [LARGE SCALE GENOMIC DNA]</scope>
    <source>
        <strain evidence="3 4">CC-Bw-6</strain>
    </source>
</reference>
<dbReference type="OrthoDB" id="5767765at2"/>
<feature type="transmembrane region" description="Helical" evidence="1">
    <location>
        <begin position="21"/>
        <end position="41"/>
    </location>
</feature>
<gene>
    <name evidence="3" type="ORF">FNZ56_00905</name>
</gene>
<dbReference type="RefSeq" id="WP_143878058.1">
    <property type="nucleotide sequence ID" value="NZ_BAABLZ010000002.1"/>
</dbReference>
<keyword evidence="1" id="KW-0812">Transmembrane</keyword>
<evidence type="ECO:0000256" key="1">
    <source>
        <dbReference type="SAM" id="Phobius"/>
    </source>
</evidence>
<keyword evidence="1" id="KW-0472">Membrane</keyword>
<name>A0A516V1Y8_9GAMM</name>
<keyword evidence="4" id="KW-1185">Reference proteome</keyword>
<evidence type="ECO:0000313" key="4">
    <source>
        <dbReference type="Proteomes" id="UP000315891"/>
    </source>
</evidence>
<protein>
    <recommendedName>
        <fullName evidence="2">Bacterial Pleckstrin homology domain-containing protein</fullName>
    </recommendedName>
</protein>
<organism evidence="3 4">
    <name type="scientific">Pseudoluteimonas lycopersici</name>
    <dbReference type="NCBI Taxonomy" id="1324796"/>
    <lineage>
        <taxon>Bacteria</taxon>
        <taxon>Pseudomonadati</taxon>
        <taxon>Pseudomonadota</taxon>
        <taxon>Gammaproteobacteria</taxon>
        <taxon>Lysobacterales</taxon>
        <taxon>Lysobacteraceae</taxon>
        <taxon>Pseudoluteimonas</taxon>
    </lineage>
</organism>
<feature type="domain" description="Bacterial Pleckstrin homology" evidence="2">
    <location>
        <begin position="88"/>
        <end position="191"/>
    </location>
</feature>
<dbReference type="Proteomes" id="UP000315891">
    <property type="component" value="Chromosome"/>
</dbReference>
<sequence>MRKDSGNDSALQLVPASSRSRAYLFAITIGAPVLVTMVGVAMGHALTGESWWGIGNRGADALIATLVVALVTGAIALFLDRMLKRHRLLLDAGGIEVATTFYKQRIAFPDMKLDAARVVRLDEHPELRPLLKSNGYALPGFRSGWFRLRNWHKAFVAASDGERLLWLPTTRGFDLLLQPRDPQRLLERLRELASPTR</sequence>
<keyword evidence="1" id="KW-1133">Transmembrane helix</keyword>
<dbReference type="Pfam" id="PF10882">
    <property type="entry name" value="bPH_5"/>
    <property type="match status" value="1"/>
</dbReference>
<feature type="transmembrane region" description="Helical" evidence="1">
    <location>
        <begin position="61"/>
        <end position="79"/>
    </location>
</feature>
<dbReference type="AlphaFoldDB" id="A0A516V1Y8"/>
<accession>A0A516V1Y8</accession>
<dbReference type="EMBL" id="CP041742">
    <property type="protein sequence ID" value="QDQ72542.1"/>
    <property type="molecule type" value="Genomic_DNA"/>
</dbReference>